<evidence type="ECO:0000256" key="6">
    <source>
        <dbReference type="ARBA" id="ARBA00023136"/>
    </source>
</evidence>
<proteinExistence type="predicted"/>
<dbReference type="InterPro" id="IPR047200">
    <property type="entry name" value="MFS_YcaD-like"/>
</dbReference>
<sequence>MNRYRRRFWILVSIVSISGFSQGMLLPLIAVIFENNGVSSFLNGLNATGLYIGILFISPFMEIPLRKFGYKPILITGGLLVLIALALFPVWQNFWFWFILRLIVGIGDNALNFASQTWITEFSPANKRGRNIAIYGLFFGLGFAVAPLMVPLVHVSESLPFILTSIISFIGWLFLFLLHNELPEQDLEMTSFRETFHRFANVWRYAWVAFLPPFAYGFLETSLNASFPVYALRIGMDLTSVSTLLVAFSIGTIAFQLPLGMIGDKIGRNKTITGALFIGFVCFTFAGMLDGNYFGSLTFIFIAGMFVGSMFSLGISYMADLTPKKLLPTGNILCGIFFSFGSLIGPSLGGLFIQVFPSVSFFYLLSGLFLVILLVTFKRNLITPTLK</sequence>
<evidence type="ECO:0000256" key="7">
    <source>
        <dbReference type="SAM" id="Phobius"/>
    </source>
</evidence>
<dbReference type="InterPro" id="IPR020846">
    <property type="entry name" value="MFS_dom"/>
</dbReference>
<feature type="transmembrane region" description="Helical" evidence="7">
    <location>
        <begin position="94"/>
        <end position="111"/>
    </location>
</feature>
<dbReference type="GO" id="GO:0022857">
    <property type="term" value="F:transmembrane transporter activity"/>
    <property type="evidence" value="ECO:0007669"/>
    <property type="project" value="InterPro"/>
</dbReference>
<dbReference type="CDD" id="cd17477">
    <property type="entry name" value="MFS_YcaD_like"/>
    <property type="match status" value="1"/>
</dbReference>
<dbReference type="PANTHER" id="PTHR23521">
    <property type="entry name" value="TRANSPORTER MFS SUPERFAMILY"/>
    <property type="match status" value="1"/>
</dbReference>
<keyword evidence="4 7" id="KW-0812">Transmembrane</keyword>
<dbReference type="SUPFAM" id="SSF103473">
    <property type="entry name" value="MFS general substrate transporter"/>
    <property type="match status" value="1"/>
</dbReference>
<keyword evidence="3" id="KW-1003">Cell membrane</keyword>
<feature type="transmembrane region" description="Helical" evidence="7">
    <location>
        <begin position="199"/>
        <end position="219"/>
    </location>
</feature>
<feature type="domain" description="Major facilitator superfamily (MFS) profile" evidence="8">
    <location>
        <begin position="7"/>
        <end position="384"/>
    </location>
</feature>
<dbReference type="PROSITE" id="PS50850">
    <property type="entry name" value="MFS"/>
    <property type="match status" value="1"/>
</dbReference>
<evidence type="ECO:0000256" key="3">
    <source>
        <dbReference type="ARBA" id="ARBA00022475"/>
    </source>
</evidence>
<accession>A0A841RHA3</accession>
<protein>
    <submittedName>
        <fullName evidence="9">MFS family permease</fullName>
    </submittedName>
</protein>
<evidence type="ECO:0000256" key="5">
    <source>
        <dbReference type="ARBA" id="ARBA00022989"/>
    </source>
</evidence>
<evidence type="ECO:0000256" key="2">
    <source>
        <dbReference type="ARBA" id="ARBA00022448"/>
    </source>
</evidence>
<dbReference type="EMBL" id="JACHON010000001">
    <property type="protein sequence ID" value="MBB6511859.1"/>
    <property type="molecule type" value="Genomic_DNA"/>
</dbReference>
<keyword evidence="2" id="KW-0813">Transport</keyword>
<evidence type="ECO:0000313" key="9">
    <source>
        <dbReference type="EMBL" id="MBB6511859.1"/>
    </source>
</evidence>
<dbReference type="InterPro" id="IPR011701">
    <property type="entry name" value="MFS"/>
</dbReference>
<gene>
    <name evidence="9" type="ORF">GGQ92_000626</name>
</gene>
<evidence type="ECO:0000256" key="1">
    <source>
        <dbReference type="ARBA" id="ARBA00004651"/>
    </source>
</evidence>
<keyword evidence="10" id="KW-1185">Reference proteome</keyword>
<feature type="transmembrane region" description="Helical" evidence="7">
    <location>
        <begin position="7"/>
        <end position="32"/>
    </location>
</feature>
<dbReference type="Gene3D" id="1.20.1250.20">
    <property type="entry name" value="MFS general substrate transporter like domains"/>
    <property type="match status" value="2"/>
</dbReference>
<feature type="transmembrane region" description="Helical" evidence="7">
    <location>
        <begin position="295"/>
        <end position="319"/>
    </location>
</feature>
<feature type="transmembrane region" description="Helical" evidence="7">
    <location>
        <begin position="359"/>
        <end position="377"/>
    </location>
</feature>
<comment type="subcellular location">
    <subcellularLocation>
        <location evidence="1">Cell membrane</location>
        <topology evidence="1">Multi-pass membrane protein</topology>
    </subcellularLocation>
</comment>
<dbReference type="InterPro" id="IPR036259">
    <property type="entry name" value="MFS_trans_sf"/>
</dbReference>
<dbReference type="PANTHER" id="PTHR23521:SF2">
    <property type="entry name" value="TRANSPORTER MFS SUPERFAMILY"/>
    <property type="match status" value="1"/>
</dbReference>
<feature type="transmembrane region" description="Helical" evidence="7">
    <location>
        <begin position="38"/>
        <end position="57"/>
    </location>
</feature>
<comment type="caution">
    <text evidence="9">The sequence shown here is derived from an EMBL/GenBank/DDBJ whole genome shotgun (WGS) entry which is preliminary data.</text>
</comment>
<dbReference type="RefSeq" id="WP_184244460.1">
    <property type="nucleotide sequence ID" value="NZ_BAAACU010000022.1"/>
</dbReference>
<feature type="transmembrane region" description="Helical" evidence="7">
    <location>
        <begin position="271"/>
        <end position="289"/>
    </location>
</feature>
<feature type="transmembrane region" description="Helical" evidence="7">
    <location>
        <begin position="159"/>
        <end position="178"/>
    </location>
</feature>
<dbReference type="Proteomes" id="UP000572212">
    <property type="component" value="Unassembled WGS sequence"/>
</dbReference>
<reference evidence="9 10" key="1">
    <citation type="submission" date="2020-08" db="EMBL/GenBank/DDBJ databases">
        <title>Genomic Encyclopedia of Type Strains, Phase IV (KMG-IV): sequencing the most valuable type-strain genomes for metagenomic binning, comparative biology and taxonomic classification.</title>
        <authorList>
            <person name="Goeker M."/>
        </authorList>
    </citation>
    <scope>NUCLEOTIDE SEQUENCE [LARGE SCALE GENOMIC DNA]</scope>
    <source>
        <strain evidence="9 10">DSM 11805</strain>
    </source>
</reference>
<evidence type="ECO:0000259" key="8">
    <source>
        <dbReference type="PROSITE" id="PS50850"/>
    </source>
</evidence>
<dbReference type="GO" id="GO:0005886">
    <property type="term" value="C:plasma membrane"/>
    <property type="evidence" value="ECO:0007669"/>
    <property type="project" value="UniProtKB-SubCell"/>
</dbReference>
<feature type="transmembrane region" description="Helical" evidence="7">
    <location>
        <begin position="69"/>
        <end position="88"/>
    </location>
</feature>
<dbReference type="Pfam" id="PF07690">
    <property type="entry name" value="MFS_1"/>
    <property type="match status" value="1"/>
</dbReference>
<evidence type="ECO:0000313" key="10">
    <source>
        <dbReference type="Proteomes" id="UP000572212"/>
    </source>
</evidence>
<feature type="transmembrane region" description="Helical" evidence="7">
    <location>
        <begin position="331"/>
        <end position="353"/>
    </location>
</feature>
<keyword evidence="5 7" id="KW-1133">Transmembrane helix</keyword>
<feature type="transmembrane region" description="Helical" evidence="7">
    <location>
        <begin position="239"/>
        <end position="259"/>
    </location>
</feature>
<keyword evidence="6 7" id="KW-0472">Membrane</keyword>
<evidence type="ECO:0000256" key="4">
    <source>
        <dbReference type="ARBA" id="ARBA00022692"/>
    </source>
</evidence>
<feature type="transmembrane region" description="Helical" evidence="7">
    <location>
        <begin position="132"/>
        <end position="153"/>
    </location>
</feature>
<organism evidence="9 10">
    <name type="scientific">Gracilibacillus halotolerans</name>
    <dbReference type="NCBI Taxonomy" id="74386"/>
    <lineage>
        <taxon>Bacteria</taxon>
        <taxon>Bacillati</taxon>
        <taxon>Bacillota</taxon>
        <taxon>Bacilli</taxon>
        <taxon>Bacillales</taxon>
        <taxon>Bacillaceae</taxon>
        <taxon>Gracilibacillus</taxon>
    </lineage>
</organism>
<dbReference type="AlphaFoldDB" id="A0A841RHA3"/>
<name>A0A841RHA3_9BACI</name>